<dbReference type="GO" id="GO:0004519">
    <property type="term" value="F:endonuclease activity"/>
    <property type="evidence" value="ECO:0007669"/>
    <property type="project" value="UniProtKB-KW"/>
</dbReference>
<evidence type="ECO:0000256" key="6">
    <source>
        <dbReference type="ARBA" id="ARBA00022918"/>
    </source>
</evidence>
<gene>
    <name evidence="8" type="ORF">PARMNEM_LOCUS11068</name>
</gene>
<dbReference type="InterPro" id="IPR000477">
    <property type="entry name" value="RT_dom"/>
</dbReference>
<proteinExistence type="predicted"/>
<keyword evidence="9" id="KW-1185">Reference proteome</keyword>
<dbReference type="InterPro" id="IPR041373">
    <property type="entry name" value="RT_RNaseH"/>
</dbReference>
<dbReference type="PROSITE" id="PS50878">
    <property type="entry name" value="RT_POL"/>
    <property type="match status" value="1"/>
</dbReference>
<evidence type="ECO:0000313" key="8">
    <source>
        <dbReference type="EMBL" id="CAK1590747.1"/>
    </source>
</evidence>
<keyword evidence="6" id="KW-0695">RNA-directed DNA polymerase</keyword>
<dbReference type="PANTHER" id="PTHR37984:SF5">
    <property type="entry name" value="PROTEIN NYNRIN-LIKE"/>
    <property type="match status" value="1"/>
</dbReference>
<evidence type="ECO:0000256" key="3">
    <source>
        <dbReference type="ARBA" id="ARBA00022722"/>
    </source>
</evidence>
<keyword evidence="1" id="KW-0808">Transferase</keyword>
<keyword evidence="3" id="KW-0540">Nuclease</keyword>
<dbReference type="Proteomes" id="UP001314205">
    <property type="component" value="Unassembled WGS sequence"/>
</dbReference>
<dbReference type="EMBL" id="CAVLGL010000086">
    <property type="protein sequence ID" value="CAK1590747.1"/>
    <property type="molecule type" value="Genomic_DNA"/>
</dbReference>
<dbReference type="CDD" id="cd01647">
    <property type="entry name" value="RT_LTR"/>
    <property type="match status" value="1"/>
</dbReference>
<dbReference type="SUPFAM" id="SSF56672">
    <property type="entry name" value="DNA/RNA polymerases"/>
    <property type="match status" value="1"/>
</dbReference>
<dbReference type="AlphaFoldDB" id="A0AAV1L9P2"/>
<dbReference type="GO" id="GO:0003964">
    <property type="term" value="F:RNA-directed DNA polymerase activity"/>
    <property type="evidence" value="ECO:0007669"/>
    <property type="project" value="UniProtKB-KW"/>
</dbReference>
<protein>
    <recommendedName>
        <fullName evidence="7">Reverse transcriptase domain-containing protein</fullName>
    </recommendedName>
</protein>
<keyword evidence="5" id="KW-0378">Hydrolase</keyword>
<dbReference type="InterPro" id="IPR043502">
    <property type="entry name" value="DNA/RNA_pol_sf"/>
</dbReference>
<evidence type="ECO:0000259" key="7">
    <source>
        <dbReference type="PROSITE" id="PS50878"/>
    </source>
</evidence>
<evidence type="ECO:0000256" key="1">
    <source>
        <dbReference type="ARBA" id="ARBA00022679"/>
    </source>
</evidence>
<dbReference type="InterPro" id="IPR043128">
    <property type="entry name" value="Rev_trsase/Diguanyl_cyclase"/>
</dbReference>
<organism evidence="8 9">
    <name type="scientific">Parnassius mnemosyne</name>
    <name type="common">clouded apollo</name>
    <dbReference type="NCBI Taxonomy" id="213953"/>
    <lineage>
        <taxon>Eukaryota</taxon>
        <taxon>Metazoa</taxon>
        <taxon>Ecdysozoa</taxon>
        <taxon>Arthropoda</taxon>
        <taxon>Hexapoda</taxon>
        <taxon>Insecta</taxon>
        <taxon>Pterygota</taxon>
        <taxon>Neoptera</taxon>
        <taxon>Endopterygota</taxon>
        <taxon>Lepidoptera</taxon>
        <taxon>Glossata</taxon>
        <taxon>Ditrysia</taxon>
        <taxon>Papilionoidea</taxon>
        <taxon>Papilionidae</taxon>
        <taxon>Parnassiinae</taxon>
        <taxon>Parnassini</taxon>
        <taxon>Parnassius</taxon>
        <taxon>Driopa</taxon>
    </lineage>
</organism>
<sequence>MPFGLKNAPATFQRVMDSVLCGLQGKRCFVYLDDIVVFASSLQEREQKLEEVFSRLRKYDLKIQPDKCEFLRRQVAYLGHILSNEGVKPNPDKIRAVHEFPIPKSCKDIKAFLGLTGYYRQFIPNFSKLTKPLTSLLKKDTAFIWGETQQQSFNEYKHLLTNPLISQYPNFTKEFILTTDASINALGALISQGEIGKDLPIAYASRTLNKSESHYTTIERELLAIVWAVKHLRPCLFGRKFKIVTDHKSLTWLFSIKDPGSRLVRWRLKLEEYEYEIVYKAGKNNTNADALSRPPILRASINNPTNSDKNTHLDSSTSEDYLQLNFQHYLEIDYHTFNTLCLHISPDCLLNERHKNILIPVSCQLSDKNTLFNQAISTCSQVDPYLNKPKTLYETDLLVSDKKKKLYLAVRDPLTAILGIPKAILKYYSLAYTTRN</sequence>
<dbReference type="FunFam" id="3.30.70.270:FF:000003">
    <property type="entry name" value="Transposon Ty3-G Gag-Pol polyprotein"/>
    <property type="match status" value="1"/>
</dbReference>
<dbReference type="Pfam" id="PF17917">
    <property type="entry name" value="RT_RNaseH"/>
    <property type="match status" value="1"/>
</dbReference>
<reference evidence="8 9" key="1">
    <citation type="submission" date="2023-11" db="EMBL/GenBank/DDBJ databases">
        <authorList>
            <person name="Hedman E."/>
            <person name="Englund M."/>
            <person name="Stromberg M."/>
            <person name="Nyberg Akerstrom W."/>
            <person name="Nylinder S."/>
            <person name="Jareborg N."/>
            <person name="Kallberg Y."/>
            <person name="Kronander E."/>
        </authorList>
    </citation>
    <scope>NUCLEOTIDE SEQUENCE [LARGE SCALE GENOMIC DNA]</scope>
</reference>
<evidence type="ECO:0000256" key="4">
    <source>
        <dbReference type="ARBA" id="ARBA00022759"/>
    </source>
</evidence>
<feature type="domain" description="Reverse transcriptase" evidence="7">
    <location>
        <begin position="1"/>
        <end position="82"/>
    </location>
</feature>
<dbReference type="FunFam" id="3.30.70.270:FF:000026">
    <property type="entry name" value="Transposon Ty3-G Gag-Pol polyprotein"/>
    <property type="match status" value="1"/>
</dbReference>
<evidence type="ECO:0000256" key="2">
    <source>
        <dbReference type="ARBA" id="ARBA00022695"/>
    </source>
</evidence>
<dbReference type="InterPro" id="IPR050951">
    <property type="entry name" value="Retrovirus_Pol_polyprotein"/>
</dbReference>
<name>A0AAV1L9P2_9NEOP</name>
<comment type="caution">
    <text evidence="8">The sequence shown here is derived from an EMBL/GenBank/DDBJ whole genome shotgun (WGS) entry which is preliminary data.</text>
</comment>
<keyword evidence="2" id="KW-0548">Nucleotidyltransferase</keyword>
<dbReference type="Gene3D" id="3.10.20.370">
    <property type="match status" value="1"/>
</dbReference>
<keyword evidence="4" id="KW-0255">Endonuclease</keyword>
<dbReference type="PANTHER" id="PTHR37984">
    <property type="entry name" value="PROTEIN CBG26694"/>
    <property type="match status" value="1"/>
</dbReference>
<evidence type="ECO:0000256" key="5">
    <source>
        <dbReference type="ARBA" id="ARBA00022801"/>
    </source>
</evidence>
<dbReference type="CDD" id="cd09274">
    <property type="entry name" value="RNase_HI_RT_Ty3"/>
    <property type="match status" value="1"/>
</dbReference>
<dbReference type="FunFam" id="3.10.20.370:FF:000001">
    <property type="entry name" value="Retrovirus-related Pol polyprotein from transposon 17.6-like protein"/>
    <property type="match status" value="1"/>
</dbReference>
<evidence type="ECO:0000313" key="9">
    <source>
        <dbReference type="Proteomes" id="UP001314205"/>
    </source>
</evidence>
<dbReference type="Pfam" id="PF00078">
    <property type="entry name" value="RVT_1"/>
    <property type="match status" value="1"/>
</dbReference>
<dbReference type="Gene3D" id="3.30.70.270">
    <property type="match status" value="2"/>
</dbReference>
<accession>A0AAV1L9P2</accession>
<dbReference type="GO" id="GO:0016787">
    <property type="term" value="F:hydrolase activity"/>
    <property type="evidence" value="ECO:0007669"/>
    <property type="project" value="UniProtKB-KW"/>
</dbReference>